<accession>A0A412Z9N1</accession>
<dbReference type="PANTHER" id="PTHR30461">
    <property type="entry name" value="DNA-INVERTASE FROM LAMBDOID PROPHAGE"/>
    <property type="match status" value="1"/>
</dbReference>
<comment type="caution">
    <text evidence="5">The sequence shown here is derived from an EMBL/GenBank/DDBJ whole genome shotgun (WGS) entry which is preliminary data.</text>
</comment>
<keyword evidence="1" id="KW-0238">DNA-binding</keyword>
<dbReference type="EMBL" id="QRZM01000003">
    <property type="protein sequence ID" value="RGV76783.1"/>
    <property type="molecule type" value="Genomic_DNA"/>
</dbReference>
<feature type="compositionally biased region" description="Basic and acidic residues" evidence="3">
    <location>
        <begin position="415"/>
        <end position="433"/>
    </location>
</feature>
<dbReference type="RefSeq" id="WP_118018448.1">
    <property type="nucleotide sequence ID" value="NZ_CAUHGS010000005.1"/>
</dbReference>
<dbReference type="GO" id="GO:0003677">
    <property type="term" value="F:DNA binding"/>
    <property type="evidence" value="ECO:0007669"/>
    <property type="project" value="UniProtKB-KW"/>
</dbReference>
<dbReference type="GO" id="GO:0000150">
    <property type="term" value="F:DNA strand exchange activity"/>
    <property type="evidence" value="ECO:0007669"/>
    <property type="project" value="InterPro"/>
</dbReference>
<dbReference type="Pfam" id="PF07508">
    <property type="entry name" value="Recombinase"/>
    <property type="match status" value="2"/>
</dbReference>
<organism evidence="5 6">
    <name type="scientific">Enterocloster bolteae</name>
    <dbReference type="NCBI Taxonomy" id="208479"/>
    <lineage>
        <taxon>Bacteria</taxon>
        <taxon>Bacillati</taxon>
        <taxon>Bacillota</taxon>
        <taxon>Clostridia</taxon>
        <taxon>Lachnospirales</taxon>
        <taxon>Lachnospiraceae</taxon>
        <taxon>Enterocloster</taxon>
    </lineage>
</organism>
<feature type="region of interest" description="Disordered" evidence="3">
    <location>
        <begin position="415"/>
        <end position="452"/>
    </location>
</feature>
<proteinExistence type="predicted"/>
<dbReference type="InterPro" id="IPR025827">
    <property type="entry name" value="Zn_ribbon_recom_dom"/>
</dbReference>
<dbReference type="InterPro" id="IPR050639">
    <property type="entry name" value="SSR_resolvase"/>
</dbReference>
<dbReference type="Proteomes" id="UP000284543">
    <property type="component" value="Unassembled WGS sequence"/>
</dbReference>
<name>A0A412Z9N1_9FIRM</name>
<reference evidence="5 6" key="1">
    <citation type="submission" date="2018-08" db="EMBL/GenBank/DDBJ databases">
        <title>A genome reference for cultivated species of the human gut microbiota.</title>
        <authorList>
            <person name="Zou Y."/>
            <person name="Xue W."/>
            <person name="Luo G."/>
        </authorList>
    </citation>
    <scope>NUCLEOTIDE SEQUENCE [LARGE SCALE GENOMIC DNA]</scope>
    <source>
        <strain evidence="5 6">AF14-18</strain>
    </source>
</reference>
<evidence type="ECO:0000256" key="1">
    <source>
        <dbReference type="ARBA" id="ARBA00023125"/>
    </source>
</evidence>
<protein>
    <recommendedName>
        <fullName evidence="4">Recombinase domain-containing protein</fullName>
    </recommendedName>
</protein>
<evidence type="ECO:0000259" key="4">
    <source>
        <dbReference type="PROSITE" id="PS51737"/>
    </source>
</evidence>
<feature type="domain" description="Recombinase" evidence="4">
    <location>
        <begin position="321"/>
        <end position="418"/>
    </location>
</feature>
<dbReference type="InterPro" id="IPR038109">
    <property type="entry name" value="DNA_bind_recomb_sf"/>
</dbReference>
<dbReference type="PROSITE" id="PS51737">
    <property type="entry name" value="RECOMBINASE_DNA_BIND"/>
    <property type="match status" value="2"/>
</dbReference>
<dbReference type="AlphaFoldDB" id="A0A412Z9N1"/>
<dbReference type="Pfam" id="PF13408">
    <property type="entry name" value="Zn_ribbon_recom"/>
    <property type="match status" value="1"/>
</dbReference>
<feature type="domain" description="Recombinase" evidence="4">
    <location>
        <begin position="6"/>
        <end position="102"/>
    </location>
</feature>
<dbReference type="InterPro" id="IPR011109">
    <property type="entry name" value="DNA_bind_recombinase_dom"/>
</dbReference>
<evidence type="ECO:0000313" key="5">
    <source>
        <dbReference type="EMBL" id="RGV76783.1"/>
    </source>
</evidence>
<dbReference type="Gene3D" id="3.90.1750.20">
    <property type="entry name" value="Putative Large Serine Recombinase, Chain B, Domain 2"/>
    <property type="match status" value="2"/>
</dbReference>
<evidence type="ECO:0000256" key="2">
    <source>
        <dbReference type="ARBA" id="ARBA00023172"/>
    </source>
</evidence>
<evidence type="ECO:0000256" key="3">
    <source>
        <dbReference type="SAM" id="MobiDB-lite"/>
    </source>
</evidence>
<dbReference type="PANTHER" id="PTHR30461:SF2">
    <property type="entry name" value="SERINE RECOMBINASE PINE-RELATED"/>
    <property type="match status" value="1"/>
</dbReference>
<keyword evidence="2" id="KW-0233">DNA recombination</keyword>
<sequence length="452" mass="52307">MNNYITYGYRLVDGDMRMNPEQSEAVHLIFDAYAGGESIKKIVGMLKDRKAPTTRGKPSWTPALIRKILHNKDYLGVEPYPRMIEDEQFKRVQEHLKRSRDLWNQRHPTGSIQRTSMYTGRLICSSCGGVYSIYKQSSRCDNRNVRYWKCRHYDPATKEPCKMPVLTEKQLDGMFLQALMRMKTEPTLYQEETKKILTGIIKEKQRIESELNGDWNKCNEAYKRMEQLYFQIAAKRYQEIKLTDLTYQIEDYLRGLDSSIQVEEADLSVAINASVFKIIKRVEVQPDRSLKFELINNAIVLQYPEIKTKDKKTKNIRYCVPFVYWLDGQEVPITHEQYGPIIQMLFQSYAKGMSLTALANELESQSIPNQKGKPAWSHSCIRNILTNPVYLGNKKFPALVTWELFVQVQSRLDETGRMERESRTKAADGKEGSCAKGGTNRGGHPGNLEPDR</sequence>
<evidence type="ECO:0000313" key="6">
    <source>
        <dbReference type="Proteomes" id="UP000284543"/>
    </source>
</evidence>
<gene>
    <name evidence="5" type="ORF">DWW02_09495</name>
</gene>